<evidence type="ECO:0000313" key="3">
    <source>
        <dbReference type="Proteomes" id="UP000190080"/>
    </source>
</evidence>
<reference evidence="2 3" key="1">
    <citation type="submission" date="2017-03" db="EMBL/GenBank/DDBJ databases">
        <title>Genome sequence of Clostridium oryzae DSM 28571.</title>
        <authorList>
            <person name="Poehlein A."/>
            <person name="Daniel R."/>
        </authorList>
    </citation>
    <scope>NUCLEOTIDE SEQUENCE [LARGE SCALE GENOMIC DNA]</scope>
    <source>
        <strain evidence="2 3">DSM 28571</strain>
    </source>
</reference>
<keyword evidence="1" id="KW-1133">Transmembrane helix</keyword>
<keyword evidence="1" id="KW-0812">Transmembrane</keyword>
<proteinExistence type="predicted"/>
<name>A0A1V4II17_9CLOT</name>
<comment type="caution">
    <text evidence="2">The sequence shown here is derived from an EMBL/GenBank/DDBJ whole genome shotgun (WGS) entry which is preliminary data.</text>
</comment>
<dbReference type="Proteomes" id="UP000190080">
    <property type="component" value="Unassembled WGS sequence"/>
</dbReference>
<dbReference type="AlphaFoldDB" id="A0A1V4II17"/>
<keyword evidence="3" id="KW-1185">Reference proteome</keyword>
<accession>A0A1V4II17</accession>
<feature type="transmembrane region" description="Helical" evidence="1">
    <location>
        <begin position="29"/>
        <end position="48"/>
    </location>
</feature>
<keyword evidence="1" id="KW-0472">Membrane</keyword>
<sequence length="64" mass="7301">MVIDNQIGIFLGSVILLFGLCMKPMTDHYAFVVVVEIISYLVINYLHMLRVNKISMADALKNRD</sequence>
<evidence type="ECO:0000256" key="1">
    <source>
        <dbReference type="SAM" id="Phobius"/>
    </source>
</evidence>
<evidence type="ECO:0000313" key="2">
    <source>
        <dbReference type="EMBL" id="OPJ59652.1"/>
    </source>
</evidence>
<gene>
    <name evidence="2" type="ORF">CLORY_31960</name>
</gene>
<feature type="transmembrane region" description="Helical" evidence="1">
    <location>
        <begin position="6"/>
        <end position="22"/>
    </location>
</feature>
<protein>
    <submittedName>
        <fullName evidence="2">Uncharacterized protein</fullName>
    </submittedName>
</protein>
<dbReference type="EMBL" id="MZGV01000041">
    <property type="protein sequence ID" value="OPJ59652.1"/>
    <property type="molecule type" value="Genomic_DNA"/>
</dbReference>
<dbReference type="STRING" id="1450648.CLORY_31960"/>
<organism evidence="2 3">
    <name type="scientific">Clostridium oryzae</name>
    <dbReference type="NCBI Taxonomy" id="1450648"/>
    <lineage>
        <taxon>Bacteria</taxon>
        <taxon>Bacillati</taxon>
        <taxon>Bacillota</taxon>
        <taxon>Clostridia</taxon>
        <taxon>Eubacteriales</taxon>
        <taxon>Clostridiaceae</taxon>
        <taxon>Clostridium</taxon>
    </lineage>
</organism>